<keyword evidence="2" id="KW-1185">Reference proteome</keyword>
<evidence type="ECO:0000313" key="2">
    <source>
        <dbReference type="Proteomes" id="UP000815325"/>
    </source>
</evidence>
<evidence type="ECO:0000313" key="1">
    <source>
        <dbReference type="EMBL" id="KAF5832639.1"/>
    </source>
</evidence>
<gene>
    <name evidence="1" type="ORF">DUNSADRAFT_11425</name>
</gene>
<protein>
    <submittedName>
        <fullName evidence="1">HAD-like domain-containing protein</fullName>
    </submittedName>
</protein>
<dbReference type="PANTHER" id="PTHR42896:SF4">
    <property type="entry name" value="OS08G0485900 PROTEIN"/>
    <property type="match status" value="1"/>
</dbReference>
<comment type="caution">
    <text evidence="1">The sequence shown here is derived from an EMBL/GenBank/DDBJ whole genome shotgun (WGS) entry which is preliminary data.</text>
</comment>
<organism evidence="1 2">
    <name type="scientific">Dunaliella salina</name>
    <name type="common">Green alga</name>
    <name type="synonym">Protococcus salinus</name>
    <dbReference type="NCBI Taxonomy" id="3046"/>
    <lineage>
        <taxon>Eukaryota</taxon>
        <taxon>Viridiplantae</taxon>
        <taxon>Chlorophyta</taxon>
        <taxon>core chlorophytes</taxon>
        <taxon>Chlorophyceae</taxon>
        <taxon>CS clade</taxon>
        <taxon>Chlamydomonadales</taxon>
        <taxon>Dunaliellaceae</taxon>
        <taxon>Dunaliella</taxon>
    </lineage>
</organism>
<dbReference type="SUPFAM" id="SSF56784">
    <property type="entry name" value="HAD-like"/>
    <property type="match status" value="1"/>
</dbReference>
<dbReference type="NCBIfam" id="TIGR01509">
    <property type="entry name" value="HAD-SF-IA-v3"/>
    <property type="match status" value="1"/>
</dbReference>
<proteinExistence type="predicted"/>
<dbReference type="InterPro" id="IPR006439">
    <property type="entry name" value="HAD-SF_hydro_IA"/>
</dbReference>
<sequence>MMLRAGQQFSLCERRACARCRAPSAKMRAGAADKPVSAKRPFKVALLFDCDGVIVETEELHRLAYNAAFTAFDLTIDGEPVQWSTEYYDVLQNTVGGGKPKMKHHFNKFGWPASISGPGPVSEATRNALVDELQDKKTEHYKSIVDQAAEARPGVLKLMDEGLDHPDVAVCICSASTKEGFIKLVDAVVGEERLKRFDVILAGDDVTKKKPDPLIYNMARERLGILADKCLVIEDSMPGLRAAIGAGMHCVITPTSSTDSGAFEEEGAGAVLQTLESVTVNDLFAKVMGPDWVRLEPVKTA</sequence>
<dbReference type="SFLD" id="SFLDG01129">
    <property type="entry name" value="C1.5:_HAD__Beta-PGM__Phosphata"/>
    <property type="match status" value="1"/>
</dbReference>
<dbReference type="Proteomes" id="UP000815325">
    <property type="component" value="Unassembled WGS sequence"/>
</dbReference>
<dbReference type="Gene3D" id="1.10.150.240">
    <property type="entry name" value="Putative phosphatase, domain 2"/>
    <property type="match status" value="1"/>
</dbReference>
<dbReference type="Gene3D" id="3.40.50.1000">
    <property type="entry name" value="HAD superfamily/HAD-like"/>
    <property type="match status" value="1"/>
</dbReference>
<dbReference type="EMBL" id="MU069859">
    <property type="protein sequence ID" value="KAF5832639.1"/>
    <property type="molecule type" value="Genomic_DNA"/>
</dbReference>
<dbReference type="InterPro" id="IPR036412">
    <property type="entry name" value="HAD-like_sf"/>
</dbReference>
<dbReference type="SFLD" id="SFLDS00003">
    <property type="entry name" value="Haloacid_Dehalogenase"/>
    <property type="match status" value="1"/>
</dbReference>
<reference evidence="1" key="1">
    <citation type="submission" date="2017-08" db="EMBL/GenBank/DDBJ databases">
        <authorList>
            <person name="Polle J.E."/>
            <person name="Barry K."/>
            <person name="Cushman J."/>
            <person name="Schmutz J."/>
            <person name="Tran D."/>
            <person name="Hathwaick L.T."/>
            <person name="Yim W.C."/>
            <person name="Jenkins J."/>
            <person name="Mckie-Krisberg Z.M."/>
            <person name="Prochnik S."/>
            <person name="Lindquist E."/>
            <person name="Dockter R.B."/>
            <person name="Adam C."/>
            <person name="Molina H."/>
            <person name="Bunkerborg J."/>
            <person name="Jin E."/>
            <person name="Buchheim M."/>
            <person name="Magnuson J."/>
        </authorList>
    </citation>
    <scope>NUCLEOTIDE SEQUENCE</scope>
    <source>
        <strain evidence="1">CCAP 19/18</strain>
    </source>
</reference>
<dbReference type="PANTHER" id="PTHR42896">
    <property type="entry name" value="XYLULOSE-1,5-BISPHOSPHATE (XUBP) PHOSPHATASE"/>
    <property type="match status" value="1"/>
</dbReference>
<dbReference type="InterPro" id="IPR023214">
    <property type="entry name" value="HAD_sf"/>
</dbReference>
<dbReference type="InterPro" id="IPR023198">
    <property type="entry name" value="PGP-like_dom2"/>
</dbReference>
<accession>A0ABQ7GDK2</accession>
<name>A0ABQ7GDK2_DUNSA</name>
<dbReference type="InterPro" id="IPR044999">
    <property type="entry name" value="CbbY-like"/>
</dbReference>
<dbReference type="Pfam" id="PF00702">
    <property type="entry name" value="Hydrolase"/>
    <property type="match status" value="1"/>
</dbReference>